<dbReference type="AlphaFoldDB" id="A0A1I5D6W2"/>
<dbReference type="OrthoDB" id="674043at2"/>
<keyword evidence="1" id="KW-1133">Transmembrane helix</keyword>
<evidence type="ECO:0008006" key="4">
    <source>
        <dbReference type="Google" id="ProtNLM"/>
    </source>
</evidence>
<gene>
    <name evidence="2" type="ORF">SAMN05660413_03198</name>
</gene>
<dbReference type="EMBL" id="FOVL01000030">
    <property type="protein sequence ID" value="SFN94846.1"/>
    <property type="molecule type" value="Genomic_DNA"/>
</dbReference>
<proteinExistence type="predicted"/>
<evidence type="ECO:0000256" key="1">
    <source>
        <dbReference type="SAM" id="Phobius"/>
    </source>
</evidence>
<dbReference type="STRING" id="287099.SAMN05660413_03198"/>
<sequence length="120" mass="13568">MGNLTKIFDFNFLIAGVVVSLILAFLGMNQMLIQKNVKNNELQVEIYKTGSGFGYRILSEEDIIVQQDFIPAIENNQPFCDREDADRIASYVLQKMQQGSNPAISLSELRELEISFNCAE</sequence>
<dbReference type="Proteomes" id="UP000199153">
    <property type="component" value="Unassembled WGS sequence"/>
</dbReference>
<keyword evidence="1" id="KW-0472">Membrane</keyword>
<organism evidence="2 3">
    <name type="scientific">Salegentibacter flavus</name>
    <dbReference type="NCBI Taxonomy" id="287099"/>
    <lineage>
        <taxon>Bacteria</taxon>
        <taxon>Pseudomonadati</taxon>
        <taxon>Bacteroidota</taxon>
        <taxon>Flavobacteriia</taxon>
        <taxon>Flavobacteriales</taxon>
        <taxon>Flavobacteriaceae</taxon>
        <taxon>Salegentibacter</taxon>
    </lineage>
</organism>
<reference evidence="2 3" key="1">
    <citation type="submission" date="2016-10" db="EMBL/GenBank/DDBJ databases">
        <authorList>
            <person name="de Groot N.N."/>
        </authorList>
    </citation>
    <scope>NUCLEOTIDE SEQUENCE [LARGE SCALE GENOMIC DNA]</scope>
    <source>
        <strain evidence="2 3">DSM 17794</strain>
    </source>
</reference>
<keyword evidence="1" id="KW-0812">Transmembrane</keyword>
<dbReference type="Pfam" id="PF16250">
    <property type="entry name" value="DUF4907"/>
    <property type="match status" value="1"/>
</dbReference>
<feature type="transmembrane region" description="Helical" evidence="1">
    <location>
        <begin position="12"/>
        <end position="33"/>
    </location>
</feature>
<evidence type="ECO:0000313" key="3">
    <source>
        <dbReference type="Proteomes" id="UP000199153"/>
    </source>
</evidence>
<accession>A0A1I5D6W2</accession>
<dbReference type="RefSeq" id="WP_093411451.1">
    <property type="nucleotide sequence ID" value="NZ_FOVL01000030.1"/>
</dbReference>
<dbReference type="InterPro" id="IPR032593">
    <property type="entry name" value="DUF4907"/>
</dbReference>
<name>A0A1I5D6W2_9FLAO</name>
<protein>
    <recommendedName>
        <fullName evidence="4">DUF4907 domain-containing protein</fullName>
    </recommendedName>
</protein>
<evidence type="ECO:0000313" key="2">
    <source>
        <dbReference type="EMBL" id="SFN94846.1"/>
    </source>
</evidence>
<keyword evidence="3" id="KW-1185">Reference proteome</keyword>